<dbReference type="RefSeq" id="WP_046477509.1">
    <property type="nucleotide sequence ID" value="NZ_LN829118.1"/>
</dbReference>
<keyword evidence="2" id="KW-0732">Signal</keyword>
<dbReference type="Proteomes" id="UP000033187">
    <property type="component" value="Chromosome 1"/>
</dbReference>
<sequence>MKTLFASAALALLVAVGTPIALSGHAHAASGTDSKSSSATSPTKNGSKTAMVKKERSEASITCSKKADAKGLHGKARQDFRRDCMKQHPTSTQ</sequence>
<dbReference type="KEGG" id="fiy:BN1229_v1_1452"/>
<feature type="signal peptide" evidence="2">
    <location>
        <begin position="1"/>
        <end position="28"/>
    </location>
</feature>
<evidence type="ECO:0000256" key="1">
    <source>
        <dbReference type="SAM" id="MobiDB-lite"/>
    </source>
</evidence>
<feature type="compositionally biased region" description="Basic and acidic residues" evidence="1">
    <location>
        <begin position="65"/>
        <end position="86"/>
    </location>
</feature>
<keyword evidence="4" id="KW-1185">Reference proteome</keyword>
<organism evidence="3 4">
    <name type="scientific">Candidatus Filomicrobium marinum</name>
    <dbReference type="NCBI Taxonomy" id="1608628"/>
    <lineage>
        <taxon>Bacteria</taxon>
        <taxon>Pseudomonadati</taxon>
        <taxon>Pseudomonadota</taxon>
        <taxon>Alphaproteobacteria</taxon>
        <taxon>Hyphomicrobiales</taxon>
        <taxon>Hyphomicrobiaceae</taxon>
        <taxon>Filomicrobium</taxon>
    </lineage>
</organism>
<evidence type="ECO:0000256" key="2">
    <source>
        <dbReference type="SAM" id="SignalP"/>
    </source>
</evidence>
<accession>A0A0D6JDC3</accession>
<dbReference type="KEGG" id="fil:BN1229_v1_1451"/>
<dbReference type="Pfam" id="PF07769">
    <property type="entry name" value="PsiF_repeat"/>
    <property type="match status" value="1"/>
</dbReference>
<dbReference type="InterPro" id="IPR011690">
    <property type="entry name" value="P_starv_induced_PsiF"/>
</dbReference>
<feature type="chain" id="PRO_5002306162" description="Phosphate starvation-inducible protein PsiF" evidence="2">
    <location>
        <begin position="29"/>
        <end position="93"/>
    </location>
</feature>
<evidence type="ECO:0000313" key="4">
    <source>
        <dbReference type="Proteomes" id="UP000033187"/>
    </source>
</evidence>
<protein>
    <recommendedName>
        <fullName evidence="5">Phosphate starvation-inducible protein PsiF</fullName>
    </recommendedName>
</protein>
<evidence type="ECO:0008006" key="5">
    <source>
        <dbReference type="Google" id="ProtNLM"/>
    </source>
</evidence>
<dbReference type="EMBL" id="LN829119">
    <property type="protein sequence ID" value="CPR17861.1"/>
    <property type="molecule type" value="Genomic_DNA"/>
</dbReference>
<feature type="region of interest" description="Disordered" evidence="1">
    <location>
        <begin position="24"/>
        <end position="93"/>
    </location>
</feature>
<gene>
    <name evidence="3" type="ORF">YBN1229_v1_1452</name>
</gene>
<evidence type="ECO:0000313" key="3">
    <source>
        <dbReference type="EMBL" id="CPR17861.1"/>
    </source>
</evidence>
<feature type="compositionally biased region" description="Low complexity" evidence="1">
    <location>
        <begin position="28"/>
        <end position="43"/>
    </location>
</feature>
<dbReference type="OrthoDB" id="8453684at2"/>
<proteinExistence type="predicted"/>
<name>A0A0D6JDC3_9HYPH</name>
<dbReference type="AlphaFoldDB" id="A0A0D6JDC3"/>
<reference evidence="4" key="1">
    <citation type="submission" date="2015-02" db="EMBL/GenBank/DDBJ databases">
        <authorList>
            <person name="Chooi Y.-H."/>
        </authorList>
    </citation>
    <scope>NUCLEOTIDE SEQUENCE [LARGE SCALE GENOMIC DNA]</scope>
    <source>
        <strain evidence="4">strain Y</strain>
    </source>
</reference>